<organism evidence="1 2">
    <name type="scientific">Araneus ventricosus</name>
    <name type="common">Orbweaver spider</name>
    <name type="synonym">Epeira ventricosa</name>
    <dbReference type="NCBI Taxonomy" id="182803"/>
    <lineage>
        <taxon>Eukaryota</taxon>
        <taxon>Metazoa</taxon>
        <taxon>Ecdysozoa</taxon>
        <taxon>Arthropoda</taxon>
        <taxon>Chelicerata</taxon>
        <taxon>Arachnida</taxon>
        <taxon>Araneae</taxon>
        <taxon>Araneomorphae</taxon>
        <taxon>Entelegynae</taxon>
        <taxon>Araneoidea</taxon>
        <taxon>Araneidae</taxon>
        <taxon>Araneus</taxon>
    </lineage>
</organism>
<comment type="caution">
    <text evidence="1">The sequence shown here is derived from an EMBL/GenBank/DDBJ whole genome shotgun (WGS) entry which is preliminary data.</text>
</comment>
<dbReference type="AlphaFoldDB" id="A0A4Y2T3E3"/>
<reference evidence="1 2" key="1">
    <citation type="journal article" date="2019" name="Sci. Rep.">
        <title>Orb-weaving spider Araneus ventricosus genome elucidates the spidroin gene catalogue.</title>
        <authorList>
            <person name="Kono N."/>
            <person name="Nakamura H."/>
            <person name="Ohtoshi R."/>
            <person name="Moran D.A.P."/>
            <person name="Shinohara A."/>
            <person name="Yoshida Y."/>
            <person name="Fujiwara M."/>
            <person name="Mori M."/>
            <person name="Tomita M."/>
            <person name="Arakawa K."/>
        </authorList>
    </citation>
    <scope>NUCLEOTIDE SEQUENCE [LARGE SCALE GENOMIC DNA]</scope>
</reference>
<sequence>MRSRKRLGMWAWLRAKKIQTGLSVIDFKPAAFFVRVARPGRVHGGRGGLVVRSRPRDQASSRWCGAKIPTLARPTQEGCKAGEAYKHSLFQFSPIATYNESDWTSECEVPSH</sequence>
<evidence type="ECO:0000313" key="2">
    <source>
        <dbReference type="Proteomes" id="UP000499080"/>
    </source>
</evidence>
<gene>
    <name evidence="1" type="ORF">AVEN_47724_1</name>
</gene>
<protein>
    <submittedName>
        <fullName evidence="1">Uncharacterized protein</fullName>
    </submittedName>
</protein>
<dbReference type="Proteomes" id="UP000499080">
    <property type="component" value="Unassembled WGS sequence"/>
</dbReference>
<proteinExistence type="predicted"/>
<evidence type="ECO:0000313" key="1">
    <source>
        <dbReference type="EMBL" id="GBN94333.1"/>
    </source>
</evidence>
<accession>A0A4Y2T3E3</accession>
<keyword evidence="2" id="KW-1185">Reference proteome</keyword>
<name>A0A4Y2T3E3_ARAVE</name>
<dbReference type="EMBL" id="BGPR01025440">
    <property type="protein sequence ID" value="GBN94333.1"/>
    <property type="molecule type" value="Genomic_DNA"/>
</dbReference>